<dbReference type="PANTHER" id="PTHR33446">
    <property type="entry name" value="PROTEIN TONB-RELATED"/>
    <property type="match status" value="1"/>
</dbReference>
<keyword evidence="8" id="KW-1133">Transmembrane helix</keyword>
<keyword evidence="6" id="KW-0812">Transmembrane</keyword>
<evidence type="ECO:0000256" key="10">
    <source>
        <dbReference type="SAM" id="SignalP"/>
    </source>
</evidence>
<feature type="domain" description="TonB C-terminal" evidence="11">
    <location>
        <begin position="234"/>
        <end position="326"/>
    </location>
</feature>
<evidence type="ECO:0000256" key="5">
    <source>
        <dbReference type="ARBA" id="ARBA00022519"/>
    </source>
</evidence>
<comment type="caution">
    <text evidence="12">The sequence shown here is derived from an EMBL/GenBank/DDBJ whole genome shotgun (WGS) entry which is preliminary data.</text>
</comment>
<dbReference type="OrthoDB" id="649093at2"/>
<keyword evidence="10" id="KW-0732">Signal</keyword>
<name>A0A4R6WD92_9SPHI</name>
<evidence type="ECO:0000256" key="1">
    <source>
        <dbReference type="ARBA" id="ARBA00004383"/>
    </source>
</evidence>
<dbReference type="GO" id="GO:0098797">
    <property type="term" value="C:plasma membrane protein complex"/>
    <property type="evidence" value="ECO:0007669"/>
    <property type="project" value="TreeGrafter"/>
</dbReference>
<dbReference type="InterPro" id="IPR037682">
    <property type="entry name" value="TonB_C"/>
</dbReference>
<accession>A0A4R6WD92</accession>
<keyword evidence="13" id="KW-1185">Reference proteome</keyword>
<keyword evidence="4" id="KW-1003">Cell membrane</keyword>
<dbReference type="InterPro" id="IPR051045">
    <property type="entry name" value="TonB-dependent_transducer"/>
</dbReference>
<evidence type="ECO:0000256" key="4">
    <source>
        <dbReference type="ARBA" id="ARBA00022475"/>
    </source>
</evidence>
<dbReference type="GO" id="GO:0031992">
    <property type="term" value="F:energy transducer activity"/>
    <property type="evidence" value="ECO:0007669"/>
    <property type="project" value="TreeGrafter"/>
</dbReference>
<evidence type="ECO:0000256" key="3">
    <source>
        <dbReference type="ARBA" id="ARBA00022448"/>
    </source>
</evidence>
<feature type="signal peptide" evidence="10">
    <location>
        <begin position="1"/>
        <end position="20"/>
    </location>
</feature>
<dbReference type="NCBIfam" id="TIGR01352">
    <property type="entry name" value="tonB_Cterm"/>
    <property type="match status" value="1"/>
</dbReference>
<keyword evidence="7" id="KW-0653">Protein transport</keyword>
<organism evidence="12 13">
    <name type="scientific">Sphingobacterium yanglingense</name>
    <dbReference type="NCBI Taxonomy" id="1437280"/>
    <lineage>
        <taxon>Bacteria</taxon>
        <taxon>Pseudomonadati</taxon>
        <taxon>Bacteroidota</taxon>
        <taxon>Sphingobacteriia</taxon>
        <taxon>Sphingobacteriales</taxon>
        <taxon>Sphingobacteriaceae</taxon>
        <taxon>Sphingobacterium</taxon>
    </lineage>
</organism>
<evidence type="ECO:0000256" key="7">
    <source>
        <dbReference type="ARBA" id="ARBA00022927"/>
    </source>
</evidence>
<feature type="chain" id="PRO_5020427980" evidence="10">
    <location>
        <begin position="21"/>
        <end position="326"/>
    </location>
</feature>
<keyword evidence="5" id="KW-0997">Cell inner membrane</keyword>
<dbReference type="RefSeq" id="WP_133585819.1">
    <property type="nucleotide sequence ID" value="NZ_SNYV01000016.1"/>
</dbReference>
<dbReference type="AlphaFoldDB" id="A0A4R6WD92"/>
<proteinExistence type="inferred from homology"/>
<dbReference type="SUPFAM" id="SSF74653">
    <property type="entry name" value="TolA/TonB C-terminal domain"/>
    <property type="match status" value="1"/>
</dbReference>
<dbReference type="Proteomes" id="UP000295292">
    <property type="component" value="Unassembled WGS sequence"/>
</dbReference>
<reference evidence="12 13" key="1">
    <citation type="submission" date="2019-03" db="EMBL/GenBank/DDBJ databases">
        <title>Genomic Encyclopedia of Archaeal and Bacterial Type Strains, Phase II (KMG-II): from individual species to whole genera.</title>
        <authorList>
            <person name="Goeker M."/>
        </authorList>
    </citation>
    <scope>NUCLEOTIDE SEQUENCE [LARGE SCALE GENOMIC DNA]</scope>
    <source>
        <strain evidence="12 13">DSM 28353</strain>
    </source>
</reference>
<evidence type="ECO:0000313" key="13">
    <source>
        <dbReference type="Proteomes" id="UP000295292"/>
    </source>
</evidence>
<dbReference type="PANTHER" id="PTHR33446:SF2">
    <property type="entry name" value="PROTEIN TONB"/>
    <property type="match status" value="1"/>
</dbReference>
<evidence type="ECO:0000256" key="8">
    <source>
        <dbReference type="ARBA" id="ARBA00022989"/>
    </source>
</evidence>
<keyword evidence="9" id="KW-0472">Membrane</keyword>
<comment type="similarity">
    <text evidence="2">Belongs to the TonB family.</text>
</comment>
<dbReference type="PROSITE" id="PS52015">
    <property type="entry name" value="TONB_CTD"/>
    <property type="match status" value="1"/>
</dbReference>
<comment type="subcellular location">
    <subcellularLocation>
        <location evidence="1">Cell inner membrane</location>
        <topology evidence="1">Single-pass membrane protein</topology>
        <orientation evidence="1">Periplasmic side</orientation>
    </subcellularLocation>
</comment>
<evidence type="ECO:0000256" key="9">
    <source>
        <dbReference type="ARBA" id="ARBA00023136"/>
    </source>
</evidence>
<dbReference type="EMBL" id="SNYV01000016">
    <property type="protein sequence ID" value="TDQ75938.1"/>
    <property type="molecule type" value="Genomic_DNA"/>
</dbReference>
<protein>
    <submittedName>
        <fullName evidence="12">TonB family protein</fullName>
    </submittedName>
</protein>
<dbReference type="Pfam" id="PF03544">
    <property type="entry name" value="TonB_C"/>
    <property type="match status" value="1"/>
</dbReference>
<gene>
    <name evidence="12" type="ORF">CLV99_3634</name>
</gene>
<evidence type="ECO:0000256" key="6">
    <source>
        <dbReference type="ARBA" id="ARBA00022692"/>
    </source>
</evidence>
<sequence>MNQIIILLFIFLSVAQSTQAQFSFQTFHEKDGTQIKDEQKSHFVRIINFPSQKGEPYSVQEYFTKTDSLKLYGAYNDLDRKQYVGDKIELYENGKLKSKEKLAHDGQLIDTAAYYHKDGKLKLAFWYPYQVDKSNKVTVTDTLILIYRDSLGQTLLTNGNGYAELIEDKNIISKGHFKDHKRTDDWSGSFNNGRYTFTEIYNEGKLISGITTDSIGTTYQYDQNNFIIEPEYPGGLERLRQFLADNYRYPTEAITHGVTGTVRIVFTVDEKGNIKDIKVKEDIGHGTGAAAIQTLKSAKKWKPGIIRGVTVPVGFTLPLRLNLTRL</sequence>
<evidence type="ECO:0000259" key="11">
    <source>
        <dbReference type="PROSITE" id="PS52015"/>
    </source>
</evidence>
<dbReference type="InterPro" id="IPR006260">
    <property type="entry name" value="TonB/TolA_C"/>
</dbReference>
<dbReference type="Gene3D" id="3.30.1150.10">
    <property type="match status" value="1"/>
</dbReference>
<dbReference type="GO" id="GO:0015031">
    <property type="term" value="P:protein transport"/>
    <property type="evidence" value="ECO:0007669"/>
    <property type="project" value="UniProtKB-KW"/>
</dbReference>
<evidence type="ECO:0000256" key="2">
    <source>
        <dbReference type="ARBA" id="ARBA00006555"/>
    </source>
</evidence>
<dbReference type="GO" id="GO:0055085">
    <property type="term" value="P:transmembrane transport"/>
    <property type="evidence" value="ECO:0007669"/>
    <property type="project" value="InterPro"/>
</dbReference>
<evidence type="ECO:0000313" key="12">
    <source>
        <dbReference type="EMBL" id="TDQ75938.1"/>
    </source>
</evidence>
<keyword evidence="3" id="KW-0813">Transport</keyword>